<name>A0A2H5BZV7_ECOLX</name>
<keyword evidence="1" id="KW-0614">Plasmid</keyword>
<dbReference type="EMBL" id="MG648874">
    <property type="protein sequence ID" value="AUH16237.1"/>
    <property type="molecule type" value="Genomic_DNA"/>
</dbReference>
<accession>A0A2H5BZV7</accession>
<reference evidence="1" key="1">
    <citation type="journal article" date="2018" name="PLoS ONE">
        <title>Characterization of plasmids harboring blaCTX-M and blaCMY genes in E. coli from French broilers.</title>
        <authorList>
            <person name="Touzain F."/>
            <person name="Le Devendec L."/>
            <person name="De Boisseson C."/>
            <person name="Baron S."/>
            <person name="Jouy E."/>
            <person name="Perrin-Guyomard A."/>
            <person name="Blanchard Y."/>
            <person name="Kempf I."/>
        </authorList>
    </citation>
    <scope>NUCLEOTIDE SEQUENCE</scope>
    <source>
        <plasmid evidence="1">pCOV6</plasmid>
    </source>
</reference>
<gene>
    <name evidence="1" type="ORF">PCOV6_00183</name>
</gene>
<organism evidence="1">
    <name type="scientific">Escherichia coli</name>
    <dbReference type="NCBI Taxonomy" id="562"/>
    <lineage>
        <taxon>Bacteria</taxon>
        <taxon>Pseudomonadati</taxon>
        <taxon>Pseudomonadota</taxon>
        <taxon>Gammaproteobacteria</taxon>
        <taxon>Enterobacterales</taxon>
        <taxon>Enterobacteriaceae</taxon>
        <taxon>Escherichia</taxon>
    </lineage>
</organism>
<dbReference type="AlphaFoldDB" id="A0A2H5BZV7"/>
<proteinExistence type="predicted"/>
<evidence type="ECO:0000313" key="1">
    <source>
        <dbReference type="EMBL" id="AUH16237.1"/>
    </source>
</evidence>
<sequence length="163" mass="18658">MNIFITQYFFGFNQVTQSFTPQHTAGKKDDRNITLLLRRVFVNLWINTRAINNNSLFVIDTNQIGKFSSVFIMFEHKQTAFVTGDILICHNSKTSQQLKTGRLCGKYSAQTDKTQNNRTMGTFSQKTADQTGLDGNAVQQIWIDVLNNFPSLRKDPKENQNVE</sequence>
<geneLocation type="plasmid" evidence="1">
    <name>pCOV6</name>
</geneLocation>
<protein>
    <submittedName>
        <fullName evidence="1">Uncharacterized protein</fullName>
    </submittedName>
</protein>